<evidence type="ECO:0000259" key="3">
    <source>
        <dbReference type="Pfam" id="PF01408"/>
    </source>
</evidence>
<dbReference type="InterPro" id="IPR050463">
    <property type="entry name" value="Gfo/Idh/MocA_oxidrdct_glycsds"/>
</dbReference>
<keyword evidence="1" id="KW-0732">Signal</keyword>
<gene>
    <name evidence="4" type="ORF">QNM18_25560</name>
</gene>
<dbReference type="Pfam" id="PF01408">
    <property type="entry name" value="GFO_IDH_MocA"/>
    <property type="match status" value="1"/>
</dbReference>
<dbReference type="InterPro" id="IPR000683">
    <property type="entry name" value="Gfo/Idh/MocA-like_OxRdtase_N"/>
</dbReference>
<sequence length="353" mass="39264">MPTSSRKIRLGFIGAGFIGQIAHLENYAQLDNCQLHAIADLRPNLLNQVADKFGIENRYGSHKELLADEQIDAVVVVTARAHTADVVRDCLLAGKHVFSEKPMAGNSEIANALVQLAEKHGLVYCVGYMKRCDAGVVKAKSIFDELMAQNTLGKLLQVSAQCYMGNSYCKAAGYIHGDEARPDMVSEENFAPSFLSDNNKSLFARYVNVHSHLLNFIRHFLGTKPSVEYFNTLSPLAHVCVMRANEQLVVLETGEVAQKNWQERCTFIFEQGQLIVTLPPALLRNVPATIELQQNAEVSQHTQFQVEWSWAFKNQAATFIDSVQNGNINSLISAKEALVDIELAEDIWKKLSN</sequence>
<keyword evidence="5" id="KW-1185">Reference proteome</keyword>
<keyword evidence="2" id="KW-0560">Oxidoreductase</keyword>
<dbReference type="EMBL" id="JASJUT010000018">
    <property type="protein sequence ID" value="MDK2598426.1"/>
    <property type="molecule type" value="Genomic_DNA"/>
</dbReference>
<organism evidence="4 5">
    <name type="scientific">Pseudoalteromonas obscura</name>
    <dbReference type="NCBI Taxonomy" id="3048491"/>
    <lineage>
        <taxon>Bacteria</taxon>
        <taxon>Pseudomonadati</taxon>
        <taxon>Pseudomonadota</taxon>
        <taxon>Gammaproteobacteria</taxon>
        <taxon>Alteromonadales</taxon>
        <taxon>Pseudoalteromonadaceae</taxon>
        <taxon>Pseudoalteromonas</taxon>
    </lineage>
</organism>
<proteinExistence type="predicted"/>
<dbReference type="Gene3D" id="3.30.360.10">
    <property type="entry name" value="Dihydrodipicolinate Reductase, domain 2"/>
    <property type="match status" value="1"/>
</dbReference>
<dbReference type="PANTHER" id="PTHR43818">
    <property type="entry name" value="BCDNA.GH03377"/>
    <property type="match status" value="1"/>
</dbReference>
<accession>A0ABT7ETQ2</accession>
<evidence type="ECO:0000313" key="5">
    <source>
        <dbReference type="Proteomes" id="UP001231915"/>
    </source>
</evidence>
<dbReference type="Proteomes" id="UP001231915">
    <property type="component" value="Unassembled WGS sequence"/>
</dbReference>
<dbReference type="Gene3D" id="3.40.50.720">
    <property type="entry name" value="NAD(P)-binding Rossmann-like Domain"/>
    <property type="match status" value="1"/>
</dbReference>
<dbReference type="InterPro" id="IPR036291">
    <property type="entry name" value="NAD(P)-bd_dom_sf"/>
</dbReference>
<name>A0ABT7ETQ2_9GAMM</name>
<protein>
    <submittedName>
        <fullName evidence="4">Gfo/Idh/MocA family oxidoreductase</fullName>
    </submittedName>
</protein>
<evidence type="ECO:0000256" key="1">
    <source>
        <dbReference type="ARBA" id="ARBA00022729"/>
    </source>
</evidence>
<comment type="caution">
    <text evidence="4">The sequence shown here is derived from an EMBL/GenBank/DDBJ whole genome shotgun (WGS) entry which is preliminary data.</text>
</comment>
<feature type="domain" description="Gfo/Idh/MocA-like oxidoreductase N-terminal" evidence="3">
    <location>
        <begin position="8"/>
        <end position="128"/>
    </location>
</feature>
<evidence type="ECO:0000313" key="4">
    <source>
        <dbReference type="EMBL" id="MDK2598426.1"/>
    </source>
</evidence>
<evidence type="ECO:0000256" key="2">
    <source>
        <dbReference type="ARBA" id="ARBA00023002"/>
    </source>
</evidence>
<dbReference type="RefSeq" id="WP_284138811.1">
    <property type="nucleotide sequence ID" value="NZ_JASJUT010000018.1"/>
</dbReference>
<dbReference type="SUPFAM" id="SSF51735">
    <property type="entry name" value="NAD(P)-binding Rossmann-fold domains"/>
    <property type="match status" value="1"/>
</dbReference>
<dbReference type="PANTHER" id="PTHR43818:SF11">
    <property type="entry name" value="BCDNA.GH03377"/>
    <property type="match status" value="1"/>
</dbReference>
<reference evidence="4 5" key="1">
    <citation type="submission" date="2023-05" db="EMBL/GenBank/DDBJ databases">
        <title>Pseudoalteromonas ardens sp. nov., Pseudoalteromonas obscura sp. nov., and Pseudoalteromonas umbrosa sp. nov., isolated from the coral Montipora capitata.</title>
        <authorList>
            <person name="Thomas E.M."/>
            <person name="Smith E.M."/>
            <person name="Papke E."/>
            <person name="Shlafstein M.D."/>
            <person name="Oline D.K."/>
            <person name="Videau P."/>
            <person name="Saw J.H."/>
            <person name="Strangman W.K."/>
            <person name="Ushijima B."/>
        </authorList>
    </citation>
    <scope>NUCLEOTIDE SEQUENCE [LARGE SCALE GENOMIC DNA]</scope>
    <source>
        <strain evidence="4 5">P94</strain>
    </source>
</reference>